<dbReference type="AlphaFoldDB" id="A0A914QQX7"/>
<keyword evidence="1" id="KW-1185">Reference proteome</keyword>
<sequence>MLSLIDPCTEFESQTIFTSENKSKTISKFSAKYIYSPSKISITVTEYTGPSTGSYYFSPNEDLIYCSDKKPGCSLIQPLQNTSEDFHFDMELDIWDPYPQTYHYDALVGQLIRRRGILMHDKNIQFTGQF</sequence>
<organism evidence="1 2">
    <name type="scientific">Panagrolaimus davidi</name>
    <dbReference type="NCBI Taxonomy" id="227884"/>
    <lineage>
        <taxon>Eukaryota</taxon>
        <taxon>Metazoa</taxon>
        <taxon>Ecdysozoa</taxon>
        <taxon>Nematoda</taxon>
        <taxon>Chromadorea</taxon>
        <taxon>Rhabditida</taxon>
        <taxon>Tylenchina</taxon>
        <taxon>Panagrolaimomorpha</taxon>
        <taxon>Panagrolaimoidea</taxon>
        <taxon>Panagrolaimidae</taxon>
        <taxon>Panagrolaimus</taxon>
    </lineage>
</organism>
<protein>
    <submittedName>
        <fullName evidence="2">Uncharacterized protein</fullName>
    </submittedName>
</protein>
<reference evidence="2" key="1">
    <citation type="submission" date="2022-11" db="UniProtKB">
        <authorList>
            <consortium name="WormBaseParasite"/>
        </authorList>
    </citation>
    <scope>IDENTIFICATION</scope>
</reference>
<dbReference type="WBParaSite" id="PDA_v2.g3959.t1">
    <property type="protein sequence ID" value="PDA_v2.g3959.t1"/>
    <property type="gene ID" value="PDA_v2.g3959"/>
</dbReference>
<accession>A0A914QQX7</accession>
<evidence type="ECO:0000313" key="2">
    <source>
        <dbReference type="WBParaSite" id="PDA_v2.g3959.t1"/>
    </source>
</evidence>
<proteinExistence type="predicted"/>
<evidence type="ECO:0000313" key="1">
    <source>
        <dbReference type="Proteomes" id="UP000887578"/>
    </source>
</evidence>
<name>A0A914QQX7_9BILA</name>
<dbReference type="Proteomes" id="UP000887578">
    <property type="component" value="Unplaced"/>
</dbReference>